<keyword evidence="4 5" id="KW-0472">Membrane</keyword>
<dbReference type="RefSeq" id="WP_317831768.1">
    <property type="nucleotide sequence ID" value="NZ_CP136920.1"/>
</dbReference>
<keyword evidence="3 5" id="KW-1133">Transmembrane helix</keyword>
<keyword evidence="2 5" id="KW-0812">Transmembrane</keyword>
<feature type="transmembrane region" description="Helical" evidence="5">
    <location>
        <begin position="64"/>
        <end position="84"/>
    </location>
</feature>
<evidence type="ECO:0000256" key="5">
    <source>
        <dbReference type="SAM" id="Phobius"/>
    </source>
</evidence>
<feature type="transmembrane region" description="Helical" evidence="5">
    <location>
        <begin position="27"/>
        <end position="52"/>
    </location>
</feature>
<evidence type="ECO:0000256" key="3">
    <source>
        <dbReference type="ARBA" id="ARBA00022989"/>
    </source>
</evidence>
<evidence type="ECO:0000313" key="7">
    <source>
        <dbReference type="Proteomes" id="UP001304300"/>
    </source>
</evidence>
<evidence type="ECO:0000256" key="2">
    <source>
        <dbReference type="ARBA" id="ARBA00022692"/>
    </source>
</evidence>
<keyword evidence="1" id="KW-1003">Cell membrane</keyword>
<name>A0AAQ3LA87_9BACT</name>
<evidence type="ECO:0000256" key="1">
    <source>
        <dbReference type="ARBA" id="ARBA00022475"/>
    </source>
</evidence>
<dbReference type="AlphaFoldDB" id="A0AAQ3LA87"/>
<dbReference type="Proteomes" id="UP001304300">
    <property type="component" value="Chromosome"/>
</dbReference>
<organism evidence="6 7">
    <name type="scientific">Rubellicoccus peritrichatus</name>
    <dbReference type="NCBI Taxonomy" id="3080537"/>
    <lineage>
        <taxon>Bacteria</taxon>
        <taxon>Pseudomonadati</taxon>
        <taxon>Verrucomicrobiota</taxon>
        <taxon>Opitutia</taxon>
        <taxon>Puniceicoccales</taxon>
        <taxon>Cerasicoccaceae</taxon>
        <taxon>Rubellicoccus</taxon>
    </lineage>
</organism>
<dbReference type="Pfam" id="PF07869">
    <property type="entry name" value="DUF1656"/>
    <property type="match status" value="1"/>
</dbReference>
<dbReference type="EMBL" id="CP136920">
    <property type="protein sequence ID" value="WOO39763.1"/>
    <property type="molecule type" value="Genomic_DNA"/>
</dbReference>
<protein>
    <submittedName>
        <fullName evidence="6">DUF1656 domain-containing protein</fullName>
    </submittedName>
</protein>
<accession>A0AAQ3LA87</accession>
<evidence type="ECO:0000256" key="4">
    <source>
        <dbReference type="ARBA" id="ARBA00023136"/>
    </source>
</evidence>
<dbReference type="KEGG" id="puo:RZN69_14155"/>
<reference evidence="6 7" key="1">
    <citation type="submission" date="2023-10" db="EMBL/GenBank/DDBJ databases">
        <title>Rubellicoccus peritrichatus gen. nov., sp. nov., isolated from an algae of coral reef tank.</title>
        <authorList>
            <person name="Luo J."/>
        </authorList>
    </citation>
    <scope>NUCLEOTIDE SEQUENCE [LARGE SCALE GENOMIC DNA]</scope>
    <source>
        <strain evidence="6 7">CR14</strain>
    </source>
</reference>
<dbReference type="InterPro" id="IPR012451">
    <property type="entry name" value="DUF1656"/>
</dbReference>
<evidence type="ECO:0000313" key="6">
    <source>
        <dbReference type="EMBL" id="WOO39763.1"/>
    </source>
</evidence>
<keyword evidence="7" id="KW-1185">Reference proteome</keyword>
<sequence>MTASTSYFNPFGWIPDDWRFPPEVELAGFYLTPIFFVIAAALLLGVVTAWVADRLSLSRFIWHPPLFLIALIFIYGFVLTLMFLPQ</sequence>
<gene>
    <name evidence="6" type="ORF">RZN69_14155</name>
</gene>
<proteinExistence type="predicted"/>